<accession>A0A364K7M4</accession>
<reference evidence="1 2" key="2">
    <citation type="submission" date="2018-06" db="EMBL/GenBank/DDBJ databases">
        <authorList>
            <person name="Zhirakovskaya E."/>
        </authorList>
    </citation>
    <scope>NUCLEOTIDE SEQUENCE [LARGE SCALE GENOMIC DNA]</scope>
    <source>
        <strain evidence="1 2">FBKL4.011</strain>
    </source>
</reference>
<sequence length="95" mass="11131">MPGKKNKYFEDMSRAFSKELSRQLSKEIEIQLQKLLRKEIYLYLNEILSQEKVNEMIKNSSSRTLYLIDALKPEVKDKVTLSIVKALNKAIQKPD</sequence>
<dbReference type="Proteomes" id="UP000251213">
    <property type="component" value="Unassembled WGS sequence"/>
</dbReference>
<keyword evidence="2" id="KW-1185">Reference proteome</keyword>
<gene>
    <name evidence="1" type="ORF">DL897_04715</name>
</gene>
<reference evidence="1 2" key="1">
    <citation type="submission" date="2018-06" db="EMBL/GenBank/DDBJ databases">
        <title>Thermoflavimicrobium daqus sp. nov., a thermophilic microbe isolated from Moutai-flavour Daqu.</title>
        <authorList>
            <person name="Wang X."/>
            <person name="Zhou H."/>
        </authorList>
    </citation>
    <scope>NUCLEOTIDE SEQUENCE [LARGE SCALE GENOMIC DNA]</scope>
    <source>
        <strain evidence="1 2">FBKL4.011</strain>
    </source>
</reference>
<dbReference type="RefSeq" id="WP_113657986.1">
    <property type="nucleotide sequence ID" value="NZ_KZ845664.1"/>
</dbReference>
<dbReference type="EMBL" id="QJKK01000002">
    <property type="protein sequence ID" value="RAL26301.1"/>
    <property type="molecule type" value="Genomic_DNA"/>
</dbReference>
<proteinExistence type="predicted"/>
<evidence type="ECO:0000313" key="1">
    <source>
        <dbReference type="EMBL" id="RAL26301.1"/>
    </source>
</evidence>
<protein>
    <submittedName>
        <fullName evidence="1">Uncharacterized protein</fullName>
    </submittedName>
</protein>
<name>A0A364K7M4_9BACL</name>
<comment type="caution">
    <text evidence="1">The sequence shown here is derived from an EMBL/GenBank/DDBJ whole genome shotgun (WGS) entry which is preliminary data.</text>
</comment>
<organism evidence="1 2">
    <name type="scientific">Thermoflavimicrobium daqui</name>
    <dbReference type="NCBI Taxonomy" id="2137476"/>
    <lineage>
        <taxon>Bacteria</taxon>
        <taxon>Bacillati</taxon>
        <taxon>Bacillota</taxon>
        <taxon>Bacilli</taxon>
        <taxon>Bacillales</taxon>
        <taxon>Thermoactinomycetaceae</taxon>
        <taxon>Thermoflavimicrobium</taxon>
    </lineage>
</organism>
<dbReference type="AlphaFoldDB" id="A0A364K7M4"/>
<evidence type="ECO:0000313" key="2">
    <source>
        <dbReference type="Proteomes" id="UP000251213"/>
    </source>
</evidence>